<keyword evidence="9 16" id="KW-0547">Nucleotide-binding</keyword>
<comment type="catalytic activity">
    <reaction evidence="14 17">
        <text>L-aspartate + ATP = 4-phospho-L-aspartate + ADP</text>
        <dbReference type="Rhea" id="RHEA:23776"/>
        <dbReference type="ChEBI" id="CHEBI:29991"/>
        <dbReference type="ChEBI" id="CHEBI:30616"/>
        <dbReference type="ChEBI" id="CHEBI:57535"/>
        <dbReference type="ChEBI" id="CHEBI:456216"/>
        <dbReference type="EC" id="2.7.2.4"/>
    </reaction>
</comment>
<dbReference type="UniPathway" id="UPA00051">
    <property type="reaction ID" value="UER00462"/>
</dbReference>
<evidence type="ECO:0000313" key="21">
    <source>
        <dbReference type="Proteomes" id="UP000440004"/>
    </source>
</evidence>
<evidence type="ECO:0000256" key="17">
    <source>
        <dbReference type="RuleBase" id="RU003448"/>
    </source>
</evidence>
<keyword evidence="10 17" id="KW-0418">Kinase</keyword>
<evidence type="ECO:0000256" key="14">
    <source>
        <dbReference type="ARBA" id="ARBA00047872"/>
    </source>
</evidence>
<keyword evidence="12" id="KW-0220">Diaminopimelate biosynthesis</keyword>
<dbReference type="SUPFAM" id="SSF55021">
    <property type="entry name" value="ACT-like"/>
    <property type="match status" value="2"/>
</dbReference>
<dbReference type="NCBIfam" id="NF005155">
    <property type="entry name" value="PRK06635.1-4"/>
    <property type="match status" value="1"/>
</dbReference>
<evidence type="ECO:0000256" key="3">
    <source>
        <dbReference type="ARBA" id="ARBA00004986"/>
    </source>
</evidence>
<keyword evidence="7 17" id="KW-0808">Transferase</keyword>
<dbReference type="PROSITE" id="PS00324">
    <property type="entry name" value="ASPARTOKINASE"/>
    <property type="match status" value="1"/>
</dbReference>
<comment type="similarity">
    <text evidence="5 17">Belongs to the aspartokinase family.</text>
</comment>
<dbReference type="Gene3D" id="3.40.1160.10">
    <property type="entry name" value="Acetylglutamate kinase-like"/>
    <property type="match status" value="1"/>
</dbReference>
<dbReference type="PANTHER" id="PTHR21499:SF3">
    <property type="entry name" value="ASPARTOKINASE"/>
    <property type="match status" value="1"/>
</dbReference>
<evidence type="ECO:0000256" key="13">
    <source>
        <dbReference type="ARBA" id="ARBA00023154"/>
    </source>
</evidence>
<proteinExistence type="inferred from homology"/>
<dbReference type="InterPro" id="IPR005260">
    <property type="entry name" value="Asp_kin_monofn"/>
</dbReference>
<dbReference type="FunFam" id="3.30.2130.10:FF:000001">
    <property type="entry name" value="Bifunctional aspartokinase/homoserine dehydrogenase"/>
    <property type="match status" value="1"/>
</dbReference>
<comment type="function">
    <text evidence="1">Catalyzes the phosphorylation of the beta-carboxyl group of aspartic acid with ATP to yield 4-phospho-L-aspartate, which is involved in the branched biosynthetic pathway leading to the biosynthesis of amino acids threonine, isoleucine and methionine.</text>
</comment>
<evidence type="ECO:0000256" key="8">
    <source>
        <dbReference type="ARBA" id="ARBA00022737"/>
    </source>
</evidence>
<dbReference type="SUPFAM" id="SSF53633">
    <property type="entry name" value="Carbamate kinase-like"/>
    <property type="match status" value="1"/>
</dbReference>
<dbReference type="PIRSF" id="PIRSF000726">
    <property type="entry name" value="Asp_kin"/>
    <property type="match status" value="1"/>
</dbReference>
<dbReference type="GO" id="GO:0004072">
    <property type="term" value="F:aspartate kinase activity"/>
    <property type="evidence" value="ECO:0007669"/>
    <property type="project" value="UniProtKB-EC"/>
</dbReference>
<dbReference type="GO" id="GO:0005524">
    <property type="term" value="F:ATP binding"/>
    <property type="evidence" value="ECO:0007669"/>
    <property type="project" value="UniProtKB-KW"/>
</dbReference>
<dbReference type="Proteomes" id="UP000440004">
    <property type="component" value="Unassembled WGS sequence"/>
</dbReference>
<evidence type="ECO:0000313" key="20">
    <source>
        <dbReference type="EMBL" id="MPW24698.1"/>
    </source>
</evidence>
<sequence length="401" mass="43705">MKILVQKYGGTSVGTIEKIQNVAKRIISNKKKGYKMVVVLSAMGDNTDKLLEMAYELSDNPPKREVDMLISTGEQVSISLLSMALNEAGYAAISLTGSQVGIKTVGNHMKSRIADIDDSTLRKHLKHDKIVIVAGFQGINENSDITTLGRGGSDTSAVAIASKLQCPCEIYTDVDGIYSLDPRVYPKAKKLDSISYEEMLEMASLGAGIMHGRAIEIGQKYNIPIYVASSMGDKQGTTIKESDKTMESTAITGLAIDNNDAMITLSYVPYSIKVTAEIFDRLANKDVNIDMISQTSPRDNTVNISFTVPTNELTEAKEVLSFFESKYPQIGLSINERITKLSVVGIGMRSQSGVAARIFVLLANADIEVDMVTTSEIKISYVINTQDQQLAVKTIAEEFNL</sequence>
<evidence type="ECO:0000256" key="11">
    <source>
        <dbReference type="ARBA" id="ARBA00022840"/>
    </source>
</evidence>
<evidence type="ECO:0000256" key="2">
    <source>
        <dbReference type="ARBA" id="ARBA00004766"/>
    </source>
</evidence>
<dbReference type="FunFam" id="3.40.1160.10:FF:000002">
    <property type="entry name" value="Aspartokinase"/>
    <property type="match status" value="1"/>
</dbReference>
<accession>A0A6A7K5K2</accession>
<dbReference type="InterPro" id="IPR045865">
    <property type="entry name" value="ACT-like_dom_sf"/>
</dbReference>
<comment type="pathway">
    <text evidence="4 18">Amino-acid biosynthesis; L-threonine biosynthesis; L-threonine from L-aspartate: step 1/5.</text>
</comment>
<feature type="binding site" evidence="16">
    <location>
        <position position="74"/>
    </location>
    <ligand>
        <name>substrate</name>
    </ligand>
</feature>
<feature type="binding site" evidence="16">
    <location>
        <position position="178"/>
    </location>
    <ligand>
        <name>ATP</name>
        <dbReference type="ChEBI" id="CHEBI:30616"/>
    </ligand>
</feature>
<dbReference type="GO" id="GO:0005829">
    <property type="term" value="C:cytosol"/>
    <property type="evidence" value="ECO:0007669"/>
    <property type="project" value="TreeGrafter"/>
</dbReference>
<evidence type="ECO:0000259" key="19">
    <source>
        <dbReference type="PROSITE" id="PS51671"/>
    </source>
</evidence>
<dbReference type="UniPathway" id="UPA00050">
    <property type="reaction ID" value="UER00461"/>
</dbReference>
<dbReference type="InterPro" id="IPR001048">
    <property type="entry name" value="Asp/Glu/Uridylate_kinase"/>
</dbReference>
<dbReference type="Pfam" id="PF00696">
    <property type="entry name" value="AA_kinase"/>
    <property type="match status" value="1"/>
</dbReference>
<dbReference type="RefSeq" id="WP_343029935.1">
    <property type="nucleotide sequence ID" value="NZ_WHNX01000003.1"/>
</dbReference>
<feature type="binding site" evidence="16">
    <location>
        <position position="47"/>
    </location>
    <ligand>
        <name>substrate</name>
    </ligand>
</feature>
<dbReference type="CDD" id="cd04923">
    <property type="entry name" value="ACT_AK-LysC-DapG-like_2"/>
    <property type="match status" value="1"/>
</dbReference>
<evidence type="ECO:0000256" key="9">
    <source>
        <dbReference type="ARBA" id="ARBA00022741"/>
    </source>
</evidence>
<dbReference type="CDD" id="cd04261">
    <property type="entry name" value="AAK_AKii-LysC-BS"/>
    <property type="match status" value="1"/>
</dbReference>
<feature type="domain" description="ACT" evidence="19">
    <location>
        <begin position="263"/>
        <end position="348"/>
    </location>
</feature>
<keyword evidence="6 18" id="KW-0028">Amino-acid biosynthesis</keyword>
<dbReference type="InterPro" id="IPR036393">
    <property type="entry name" value="AceGlu_kinase-like_sf"/>
</dbReference>
<dbReference type="NCBIfam" id="TIGR00657">
    <property type="entry name" value="asp_kinases"/>
    <property type="match status" value="1"/>
</dbReference>
<dbReference type="InterPro" id="IPR054352">
    <property type="entry name" value="ACT_Aspartokinase"/>
</dbReference>
<evidence type="ECO:0000256" key="1">
    <source>
        <dbReference type="ARBA" id="ARBA00003121"/>
    </source>
</evidence>
<dbReference type="Gene3D" id="3.30.2130.10">
    <property type="entry name" value="VC0802-like"/>
    <property type="match status" value="1"/>
</dbReference>
<dbReference type="NCBIfam" id="NF005154">
    <property type="entry name" value="PRK06635.1-2"/>
    <property type="match status" value="1"/>
</dbReference>
<dbReference type="InterPro" id="IPR001341">
    <property type="entry name" value="Asp_kinase"/>
</dbReference>
<dbReference type="AlphaFoldDB" id="A0A6A7K5K2"/>
<dbReference type="CDD" id="cd04891">
    <property type="entry name" value="ACT_AK-LysC-DapG-like_1"/>
    <property type="match status" value="1"/>
</dbReference>
<evidence type="ECO:0000256" key="15">
    <source>
        <dbReference type="ARBA" id="ARBA00063835"/>
    </source>
</evidence>
<comment type="pathway">
    <text evidence="2 18">Amino-acid biosynthesis; L-lysine biosynthesis via DAP pathway; (S)-tetrahydrodipicolinate from L-aspartate: step 1/4.</text>
</comment>
<reference evidence="20 21" key="1">
    <citation type="submission" date="2019-10" db="EMBL/GenBank/DDBJ databases">
        <title>Alkalibaculum tamaniensis sp.nov., a new alkaliphilic acetogen, isolated on methoxylated aromatics from a mud volcano.</title>
        <authorList>
            <person name="Khomyakova M.A."/>
            <person name="Merkel A.Y."/>
            <person name="Bonch-Osmolovskaya E.A."/>
            <person name="Slobodkin A.I."/>
        </authorList>
    </citation>
    <scope>NUCLEOTIDE SEQUENCE [LARGE SCALE GENOMIC DNA]</scope>
    <source>
        <strain evidence="20 21">M08DMB</strain>
    </source>
</reference>
<comment type="caution">
    <text evidence="20">The sequence shown here is derived from an EMBL/GenBank/DDBJ whole genome shotgun (WGS) entry which is preliminary data.</text>
</comment>
<dbReference type="InterPro" id="IPR002912">
    <property type="entry name" value="ACT_dom"/>
</dbReference>
<dbReference type="InterPro" id="IPR041740">
    <property type="entry name" value="AKii-LysC-BS"/>
</dbReference>
<dbReference type="GO" id="GO:0009089">
    <property type="term" value="P:lysine biosynthetic process via diaminopimelate"/>
    <property type="evidence" value="ECO:0007669"/>
    <property type="project" value="UniProtKB-UniPathway"/>
</dbReference>
<keyword evidence="8" id="KW-0677">Repeat</keyword>
<keyword evidence="11 16" id="KW-0067">ATP-binding</keyword>
<name>A0A6A7K5K2_9FIRM</name>
<feature type="binding site" evidence="16">
    <location>
        <position position="183"/>
    </location>
    <ligand>
        <name>ATP</name>
        <dbReference type="ChEBI" id="CHEBI:30616"/>
    </ligand>
</feature>
<dbReference type="UniPathway" id="UPA00034">
    <property type="reaction ID" value="UER00015"/>
</dbReference>
<dbReference type="GO" id="GO:0009088">
    <property type="term" value="P:threonine biosynthetic process"/>
    <property type="evidence" value="ECO:0007669"/>
    <property type="project" value="UniProtKB-UniPathway"/>
</dbReference>
<feature type="binding site" evidence="16">
    <location>
        <begin position="172"/>
        <end position="173"/>
    </location>
    <ligand>
        <name>ATP</name>
        <dbReference type="ChEBI" id="CHEBI:30616"/>
    </ligand>
</feature>
<dbReference type="GO" id="GO:0019877">
    <property type="term" value="P:diaminopimelate biosynthetic process"/>
    <property type="evidence" value="ECO:0007669"/>
    <property type="project" value="UniProtKB-KW"/>
</dbReference>
<dbReference type="PROSITE" id="PS51671">
    <property type="entry name" value="ACT"/>
    <property type="match status" value="1"/>
</dbReference>
<evidence type="ECO:0000256" key="16">
    <source>
        <dbReference type="PIRSR" id="PIRSR000726-1"/>
    </source>
</evidence>
<organism evidence="20 21">
    <name type="scientific">Alkalibaculum sporogenes</name>
    <dbReference type="NCBI Taxonomy" id="2655001"/>
    <lineage>
        <taxon>Bacteria</taxon>
        <taxon>Bacillati</taxon>
        <taxon>Bacillota</taxon>
        <taxon>Clostridia</taxon>
        <taxon>Eubacteriales</taxon>
        <taxon>Eubacteriaceae</taxon>
        <taxon>Alkalibaculum</taxon>
    </lineage>
</organism>
<gene>
    <name evidence="20" type="ORF">GC105_02670</name>
</gene>
<dbReference type="PANTHER" id="PTHR21499">
    <property type="entry name" value="ASPARTATE KINASE"/>
    <property type="match status" value="1"/>
</dbReference>
<feature type="binding site" evidence="16">
    <location>
        <begin position="7"/>
        <end position="10"/>
    </location>
    <ligand>
        <name>ATP</name>
        <dbReference type="ChEBI" id="CHEBI:30616"/>
    </ligand>
</feature>
<dbReference type="GO" id="GO:0009090">
    <property type="term" value="P:homoserine biosynthetic process"/>
    <property type="evidence" value="ECO:0007669"/>
    <property type="project" value="TreeGrafter"/>
</dbReference>
<dbReference type="EC" id="2.7.2.4" evidence="17"/>
<evidence type="ECO:0000256" key="18">
    <source>
        <dbReference type="RuleBase" id="RU004249"/>
    </source>
</evidence>
<comment type="subunit">
    <text evidence="15">Tetramer consisting of 2 isoforms Alpha (catalytic and regulation) and of a homodimer of 2 isoforms Beta (regulation).</text>
</comment>
<protein>
    <recommendedName>
        <fullName evidence="17">Aspartokinase</fullName>
        <ecNumber evidence="17">2.7.2.4</ecNumber>
    </recommendedName>
</protein>
<evidence type="ECO:0000256" key="10">
    <source>
        <dbReference type="ARBA" id="ARBA00022777"/>
    </source>
</evidence>
<comment type="pathway">
    <text evidence="3 18">Amino-acid biosynthesis; L-methionine biosynthesis via de novo pathway; L-homoserine from L-aspartate: step 1/3.</text>
</comment>
<evidence type="ECO:0000256" key="12">
    <source>
        <dbReference type="ARBA" id="ARBA00022915"/>
    </source>
</evidence>
<evidence type="ECO:0000256" key="5">
    <source>
        <dbReference type="ARBA" id="ARBA00010122"/>
    </source>
</evidence>
<dbReference type="InterPro" id="IPR018042">
    <property type="entry name" value="Aspartate_kinase_CS"/>
</dbReference>
<evidence type="ECO:0000256" key="4">
    <source>
        <dbReference type="ARBA" id="ARBA00005139"/>
    </source>
</evidence>
<dbReference type="Pfam" id="PF22468">
    <property type="entry name" value="ACT_9"/>
    <property type="match status" value="2"/>
</dbReference>
<keyword evidence="21" id="KW-1185">Reference proteome</keyword>
<dbReference type="EMBL" id="WHNX01000003">
    <property type="protein sequence ID" value="MPW24698.1"/>
    <property type="molecule type" value="Genomic_DNA"/>
</dbReference>
<evidence type="ECO:0000256" key="6">
    <source>
        <dbReference type="ARBA" id="ARBA00022605"/>
    </source>
</evidence>
<evidence type="ECO:0000256" key="7">
    <source>
        <dbReference type="ARBA" id="ARBA00022679"/>
    </source>
</evidence>
<keyword evidence="13" id="KW-0457">Lysine biosynthesis</keyword>